<name>A0AAV7WK76_PLEWA</name>
<evidence type="ECO:0000313" key="2">
    <source>
        <dbReference type="Proteomes" id="UP001066276"/>
    </source>
</evidence>
<organism evidence="1 2">
    <name type="scientific">Pleurodeles waltl</name>
    <name type="common">Iberian ribbed newt</name>
    <dbReference type="NCBI Taxonomy" id="8319"/>
    <lineage>
        <taxon>Eukaryota</taxon>
        <taxon>Metazoa</taxon>
        <taxon>Chordata</taxon>
        <taxon>Craniata</taxon>
        <taxon>Vertebrata</taxon>
        <taxon>Euteleostomi</taxon>
        <taxon>Amphibia</taxon>
        <taxon>Batrachia</taxon>
        <taxon>Caudata</taxon>
        <taxon>Salamandroidea</taxon>
        <taxon>Salamandridae</taxon>
        <taxon>Pleurodelinae</taxon>
        <taxon>Pleurodeles</taxon>
    </lineage>
</organism>
<proteinExistence type="predicted"/>
<comment type="caution">
    <text evidence="1">The sequence shown here is derived from an EMBL/GenBank/DDBJ whole genome shotgun (WGS) entry which is preliminary data.</text>
</comment>
<dbReference type="AlphaFoldDB" id="A0AAV7WK76"/>
<protein>
    <submittedName>
        <fullName evidence="1">Uncharacterized protein</fullName>
    </submittedName>
</protein>
<gene>
    <name evidence="1" type="ORF">NDU88_000890</name>
</gene>
<keyword evidence="2" id="KW-1185">Reference proteome</keyword>
<evidence type="ECO:0000313" key="1">
    <source>
        <dbReference type="EMBL" id="KAJ1213252.1"/>
    </source>
</evidence>
<dbReference type="EMBL" id="JANPWB010000001">
    <property type="protein sequence ID" value="KAJ1213252.1"/>
    <property type="molecule type" value="Genomic_DNA"/>
</dbReference>
<dbReference type="Proteomes" id="UP001066276">
    <property type="component" value="Chromosome 1_1"/>
</dbReference>
<sequence>MDMNKSVLQGYDRFKVNDWVCVMLEQRVKKGTVKFFYYFAHDESEFVCGRKVGPERVEHEEDGSGAGGLGSPVPQ</sequence>
<accession>A0AAV7WK76</accession>
<reference evidence="1" key="1">
    <citation type="journal article" date="2022" name="bioRxiv">
        <title>Sequencing and chromosome-scale assembly of the giantPleurodeles waltlgenome.</title>
        <authorList>
            <person name="Brown T."/>
            <person name="Elewa A."/>
            <person name="Iarovenko S."/>
            <person name="Subramanian E."/>
            <person name="Araus A.J."/>
            <person name="Petzold A."/>
            <person name="Susuki M."/>
            <person name="Suzuki K.-i.T."/>
            <person name="Hayashi T."/>
            <person name="Toyoda A."/>
            <person name="Oliveira C."/>
            <person name="Osipova E."/>
            <person name="Leigh N.D."/>
            <person name="Simon A."/>
            <person name="Yun M.H."/>
        </authorList>
    </citation>
    <scope>NUCLEOTIDE SEQUENCE</scope>
    <source>
        <strain evidence="1">20211129_DDA</strain>
        <tissue evidence="1">Liver</tissue>
    </source>
</reference>